<gene>
    <name evidence="11" type="ORF">METZ01_LOCUS252109</name>
</gene>
<dbReference type="PANTHER" id="PTHR43722:SF1">
    <property type="entry name" value="PROLINE IMINOPEPTIDASE"/>
    <property type="match status" value="1"/>
</dbReference>
<comment type="catalytic activity">
    <reaction evidence="1">
        <text>Release of N-terminal proline from a peptide.</text>
        <dbReference type="EC" id="3.4.11.5"/>
    </reaction>
</comment>
<evidence type="ECO:0000256" key="7">
    <source>
        <dbReference type="ARBA" id="ARBA00022670"/>
    </source>
</evidence>
<dbReference type="SUPFAM" id="SSF53474">
    <property type="entry name" value="alpha/beta-Hydrolases"/>
    <property type="match status" value="1"/>
</dbReference>
<dbReference type="EC" id="3.4.11.5" evidence="4"/>
<dbReference type="InterPro" id="IPR029058">
    <property type="entry name" value="AB_hydrolase_fold"/>
</dbReference>
<evidence type="ECO:0000313" key="11">
    <source>
        <dbReference type="EMBL" id="SVB99255.1"/>
    </source>
</evidence>
<dbReference type="PANTHER" id="PTHR43722">
    <property type="entry name" value="PROLINE IMINOPEPTIDASE"/>
    <property type="match status" value="1"/>
</dbReference>
<keyword evidence="6" id="KW-0963">Cytoplasm</keyword>
<dbReference type="Pfam" id="PF00561">
    <property type="entry name" value="Abhydrolase_1"/>
    <property type="match status" value="1"/>
</dbReference>
<dbReference type="AlphaFoldDB" id="A0A382IIU8"/>
<organism evidence="11">
    <name type="scientific">marine metagenome</name>
    <dbReference type="NCBI Taxonomy" id="408172"/>
    <lineage>
        <taxon>unclassified sequences</taxon>
        <taxon>metagenomes</taxon>
        <taxon>ecological metagenomes</taxon>
    </lineage>
</organism>
<evidence type="ECO:0000256" key="8">
    <source>
        <dbReference type="ARBA" id="ARBA00022801"/>
    </source>
</evidence>
<protein>
    <recommendedName>
        <fullName evidence="4">prolyl aminopeptidase</fullName>
        <ecNumber evidence="4">3.4.11.5</ecNumber>
    </recommendedName>
    <alternativeName>
        <fullName evidence="9">Prolyl aminopeptidase</fullName>
    </alternativeName>
</protein>
<reference evidence="11" key="1">
    <citation type="submission" date="2018-05" db="EMBL/GenBank/DDBJ databases">
        <authorList>
            <person name="Lanie J.A."/>
            <person name="Ng W.-L."/>
            <person name="Kazmierczak K.M."/>
            <person name="Andrzejewski T.M."/>
            <person name="Davidsen T.M."/>
            <person name="Wayne K.J."/>
            <person name="Tettelin H."/>
            <person name="Glass J.I."/>
            <person name="Rusch D."/>
            <person name="Podicherti R."/>
            <person name="Tsui H.-C.T."/>
            <person name="Winkler M.E."/>
        </authorList>
    </citation>
    <scope>NUCLEOTIDE SEQUENCE</scope>
</reference>
<keyword evidence="7" id="KW-0645">Protease</keyword>
<dbReference type="Gene3D" id="3.40.50.1820">
    <property type="entry name" value="alpha/beta hydrolase"/>
    <property type="match status" value="1"/>
</dbReference>
<evidence type="ECO:0000256" key="6">
    <source>
        <dbReference type="ARBA" id="ARBA00022490"/>
    </source>
</evidence>
<dbReference type="GO" id="GO:0006508">
    <property type="term" value="P:proteolysis"/>
    <property type="evidence" value="ECO:0007669"/>
    <property type="project" value="UniProtKB-KW"/>
</dbReference>
<sequence length="112" mass="12382">MAQDSDSLFPAISPFDSRQLPVGDGHVLYLEQYGNKKGIPAVFLHGGPGSGCHSEQARLFDPDQHRIVLFDQRGAGRSRPKRGLESNTTTHLVADMELIRQCLGIDRWLLIG</sequence>
<comment type="subcellular location">
    <subcellularLocation>
        <location evidence="2">Cytoplasm</location>
    </subcellularLocation>
</comment>
<evidence type="ECO:0000256" key="2">
    <source>
        <dbReference type="ARBA" id="ARBA00004496"/>
    </source>
</evidence>
<evidence type="ECO:0000256" key="9">
    <source>
        <dbReference type="ARBA" id="ARBA00029605"/>
    </source>
</evidence>
<proteinExistence type="inferred from homology"/>
<dbReference type="GO" id="GO:0004177">
    <property type="term" value="F:aminopeptidase activity"/>
    <property type="evidence" value="ECO:0007669"/>
    <property type="project" value="UniProtKB-KW"/>
</dbReference>
<accession>A0A382IIU8</accession>
<feature type="domain" description="AB hydrolase-1" evidence="10">
    <location>
        <begin position="42"/>
        <end position="112"/>
    </location>
</feature>
<feature type="non-terminal residue" evidence="11">
    <location>
        <position position="112"/>
    </location>
</feature>
<dbReference type="InterPro" id="IPR000073">
    <property type="entry name" value="AB_hydrolase_1"/>
</dbReference>
<evidence type="ECO:0000256" key="3">
    <source>
        <dbReference type="ARBA" id="ARBA00010088"/>
    </source>
</evidence>
<evidence type="ECO:0000259" key="10">
    <source>
        <dbReference type="Pfam" id="PF00561"/>
    </source>
</evidence>
<comment type="similarity">
    <text evidence="3">Belongs to the peptidase S33 family.</text>
</comment>
<keyword evidence="8" id="KW-0378">Hydrolase</keyword>
<evidence type="ECO:0000256" key="1">
    <source>
        <dbReference type="ARBA" id="ARBA00001585"/>
    </source>
</evidence>
<dbReference type="InterPro" id="IPR005944">
    <property type="entry name" value="Pro_iminopeptidase"/>
</dbReference>
<keyword evidence="5" id="KW-0031">Aminopeptidase</keyword>
<dbReference type="PRINTS" id="PR00793">
    <property type="entry name" value="PROAMNOPTASE"/>
</dbReference>
<dbReference type="EMBL" id="UINC01067522">
    <property type="protein sequence ID" value="SVB99255.1"/>
    <property type="molecule type" value="Genomic_DNA"/>
</dbReference>
<evidence type="ECO:0000256" key="4">
    <source>
        <dbReference type="ARBA" id="ARBA00012568"/>
    </source>
</evidence>
<dbReference type="GO" id="GO:0005737">
    <property type="term" value="C:cytoplasm"/>
    <property type="evidence" value="ECO:0007669"/>
    <property type="project" value="UniProtKB-SubCell"/>
</dbReference>
<name>A0A382IIU8_9ZZZZ</name>
<dbReference type="InterPro" id="IPR002410">
    <property type="entry name" value="Peptidase_S33"/>
</dbReference>
<evidence type="ECO:0000256" key="5">
    <source>
        <dbReference type="ARBA" id="ARBA00022438"/>
    </source>
</evidence>